<comment type="caution">
    <text evidence="2">The sequence shown here is derived from an EMBL/GenBank/DDBJ whole genome shotgun (WGS) entry which is preliminary data.</text>
</comment>
<protein>
    <submittedName>
        <fullName evidence="2">Uncharacterized protein</fullName>
    </submittedName>
</protein>
<dbReference type="AlphaFoldDB" id="A0A0V0QRL9"/>
<keyword evidence="3" id="KW-1185">Reference proteome</keyword>
<dbReference type="InParanoid" id="A0A0V0QRL9"/>
<reference evidence="2 3" key="1">
    <citation type="journal article" date="2015" name="Sci. Rep.">
        <title>Genome of the facultative scuticociliatosis pathogen Pseudocohnilembus persalinus provides insight into its virulence through horizontal gene transfer.</title>
        <authorList>
            <person name="Xiong J."/>
            <person name="Wang G."/>
            <person name="Cheng J."/>
            <person name="Tian M."/>
            <person name="Pan X."/>
            <person name="Warren A."/>
            <person name="Jiang C."/>
            <person name="Yuan D."/>
            <person name="Miao W."/>
        </authorList>
    </citation>
    <scope>NUCLEOTIDE SEQUENCE [LARGE SCALE GENOMIC DNA]</scope>
    <source>
        <strain evidence="2">36N120E</strain>
    </source>
</reference>
<evidence type="ECO:0000313" key="3">
    <source>
        <dbReference type="Proteomes" id="UP000054937"/>
    </source>
</evidence>
<gene>
    <name evidence="2" type="ORF">PPERSA_06608</name>
</gene>
<name>A0A0V0QRL9_PSEPJ</name>
<dbReference type="OrthoDB" id="311825at2759"/>
<dbReference type="Proteomes" id="UP000054937">
    <property type="component" value="Unassembled WGS sequence"/>
</dbReference>
<evidence type="ECO:0000256" key="1">
    <source>
        <dbReference type="SAM" id="MobiDB-lite"/>
    </source>
</evidence>
<accession>A0A0V0QRL9</accession>
<sequence>MSNSLKQRVSIEPKGTHYHSNGSGRDNYITVNGGGFFRGNNDNSAGFQIGTFGGRRAYKPINNYRPNKHIHYRNDGTGRDTYVGIDEGGLTSKQYSRYNHMVNLRNYNHKRQMSASQETFFRTTGSTVFSKSERLRNTSNFSKQFNNTQRLSIPKFSQDPYAELRPKTSLPGLRSLY</sequence>
<feature type="region of interest" description="Disordered" evidence="1">
    <location>
        <begin position="1"/>
        <end position="25"/>
    </location>
</feature>
<proteinExistence type="predicted"/>
<dbReference type="EMBL" id="LDAU01000110">
    <property type="protein sequence ID" value="KRX04974.1"/>
    <property type="molecule type" value="Genomic_DNA"/>
</dbReference>
<organism evidence="2 3">
    <name type="scientific">Pseudocohnilembus persalinus</name>
    <name type="common">Ciliate</name>
    <dbReference type="NCBI Taxonomy" id="266149"/>
    <lineage>
        <taxon>Eukaryota</taxon>
        <taxon>Sar</taxon>
        <taxon>Alveolata</taxon>
        <taxon>Ciliophora</taxon>
        <taxon>Intramacronucleata</taxon>
        <taxon>Oligohymenophorea</taxon>
        <taxon>Scuticociliatia</taxon>
        <taxon>Philasterida</taxon>
        <taxon>Pseudocohnilembidae</taxon>
        <taxon>Pseudocohnilembus</taxon>
    </lineage>
</organism>
<dbReference type="OMA" id="AQSFKQY"/>
<evidence type="ECO:0000313" key="2">
    <source>
        <dbReference type="EMBL" id="KRX04974.1"/>
    </source>
</evidence>